<dbReference type="InterPro" id="IPR042100">
    <property type="entry name" value="Bug_dom1"/>
</dbReference>
<organism evidence="4 5">
    <name type="scientific">Salsuginibacillus halophilus</name>
    <dbReference type="NCBI Taxonomy" id="517424"/>
    <lineage>
        <taxon>Bacteria</taxon>
        <taxon>Bacillati</taxon>
        <taxon>Bacillota</taxon>
        <taxon>Bacilli</taxon>
        <taxon>Bacillales</taxon>
        <taxon>Bacillaceae</taxon>
        <taxon>Salsuginibacillus</taxon>
    </lineage>
</organism>
<evidence type="ECO:0000256" key="1">
    <source>
        <dbReference type="ARBA" id="ARBA00006987"/>
    </source>
</evidence>
<feature type="signal peptide" evidence="3">
    <location>
        <begin position="1"/>
        <end position="23"/>
    </location>
</feature>
<feature type="chain" id="PRO_5015150349" evidence="3">
    <location>
        <begin position="24"/>
        <end position="368"/>
    </location>
</feature>
<evidence type="ECO:0000256" key="3">
    <source>
        <dbReference type="SAM" id="SignalP"/>
    </source>
</evidence>
<dbReference type="Pfam" id="PF03401">
    <property type="entry name" value="TctC"/>
    <property type="match status" value="1"/>
</dbReference>
<protein>
    <submittedName>
        <fullName evidence="4">Putative tricarboxylic transport membrane protein</fullName>
    </submittedName>
</protein>
<keyword evidence="3" id="KW-0732">Signal</keyword>
<accession>A0A2P8H991</accession>
<dbReference type="Proteomes" id="UP000242310">
    <property type="component" value="Unassembled WGS sequence"/>
</dbReference>
<dbReference type="PIRSF" id="PIRSF017082">
    <property type="entry name" value="YflP"/>
    <property type="match status" value="1"/>
</dbReference>
<dbReference type="SUPFAM" id="SSF53850">
    <property type="entry name" value="Periplasmic binding protein-like II"/>
    <property type="match status" value="1"/>
</dbReference>
<dbReference type="RefSeq" id="WP_106589584.1">
    <property type="nucleotide sequence ID" value="NZ_PYAV01000013.1"/>
</dbReference>
<dbReference type="PANTHER" id="PTHR42928:SF3">
    <property type="entry name" value="UPF0065 PROTEIN YFLP"/>
    <property type="match status" value="1"/>
</dbReference>
<name>A0A2P8H991_9BACI</name>
<feature type="region of interest" description="Disordered" evidence="2">
    <location>
        <begin position="24"/>
        <end position="82"/>
    </location>
</feature>
<dbReference type="Gene3D" id="3.40.190.10">
    <property type="entry name" value="Periplasmic binding protein-like II"/>
    <property type="match status" value="1"/>
</dbReference>
<proteinExistence type="inferred from homology"/>
<evidence type="ECO:0000313" key="4">
    <source>
        <dbReference type="EMBL" id="PSL42774.1"/>
    </source>
</evidence>
<sequence length="368" mass="39912">MKRFWKRAGVSFVVPAVAVGVLAGCGEAPEEPDTDDDQASGEAEEEPDDTEDDDDDTEEEFDEDWEPEQDVEYIAPADAGGGWDTLIRQTADVIESEDLAPVNFAPQNIPGSGGAVGWAEVAGHDGEPQPLFAASPPIILVPLTETSEYDHTDFTPVANLITDYSVVLVEPDSEFESINDVFEAIEDDPGSVSIAGGSAAGSMDHISIAGAADEYGLDAADVNYIPFSGGGEAMTQLLGGHVDVVSTGVGEAMGQMESGELRPIAYSADEPMEEMEELGAETYIEQDVDYTFDIWRGIMGPPNMPESAVAYYEDMYAEMLETEAWEDVQDNQGWLNNYQDSEEFGEFLDDQYDLFENVLTEVGIQEEE</sequence>
<comment type="caution">
    <text evidence="4">The sequence shown here is derived from an EMBL/GenBank/DDBJ whole genome shotgun (WGS) entry which is preliminary data.</text>
</comment>
<evidence type="ECO:0000313" key="5">
    <source>
        <dbReference type="Proteomes" id="UP000242310"/>
    </source>
</evidence>
<reference evidence="4 5" key="1">
    <citation type="submission" date="2018-03" db="EMBL/GenBank/DDBJ databases">
        <title>Genomic Encyclopedia of Type Strains, Phase III (KMG-III): the genomes of soil and plant-associated and newly described type strains.</title>
        <authorList>
            <person name="Whitman W."/>
        </authorList>
    </citation>
    <scope>NUCLEOTIDE SEQUENCE [LARGE SCALE GENOMIC DNA]</scope>
    <source>
        <strain evidence="4 5">CGMCC 1.07653</strain>
    </source>
</reference>
<dbReference type="Gene3D" id="3.40.190.150">
    <property type="entry name" value="Bordetella uptake gene, domain 1"/>
    <property type="match status" value="1"/>
</dbReference>
<evidence type="ECO:0000256" key="2">
    <source>
        <dbReference type="SAM" id="MobiDB-lite"/>
    </source>
</evidence>
<dbReference type="OrthoDB" id="9780943at2"/>
<dbReference type="EMBL" id="PYAV01000013">
    <property type="protein sequence ID" value="PSL42774.1"/>
    <property type="molecule type" value="Genomic_DNA"/>
</dbReference>
<comment type="similarity">
    <text evidence="1">Belongs to the UPF0065 (bug) family.</text>
</comment>
<gene>
    <name evidence="4" type="ORF">B0H94_11360</name>
</gene>
<dbReference type="AlphaFoldDB" id="A0A2P8H991"/>
<dbReference type="PROSITE" id="PS51257">
    <property type="entry name" value="PROKAR_LIPOPROTEIN"/>
    <property type="match status" value="1"/>
</dbReference>
<keyword evidence="5" id="KW-1185">Reference proteome</keyword>
<dbReference type="PANTHER" id="PTHR42928">
    <property type="entry name" value="TRICARBOXYLATE-BINDING PROTEIN"/>
    <property type="match status" value="1"/>
</dbReference>
<dbReference type="CDD" id="cd07012">
    <property type="entry name" value="PBP2_Bug_TTT"/>
    <property type="match status" value="1"/>
</dbReference>
<feature type="compositionally biased region" description="Acidic residues" evidence="2">
    <location>
        <begin position="28"/>
        <end position="71"/>
    </location>
</feature>
<dbReference type="InterPro" id="IPR005064">
    <property type="entry name" value="BUG"/>
</dbReference>